<keyword evidence="5" id="KW-0133">Cell shape</keyword>
<accession>A0A7H1N015</accession>
<dbReference type="NCBIfam" id="TIGR03426">
    <property type="entry name" value="shape_MreD"/>
    <property type="match status" value="1"/>
</dbReference>
<evidence type="ECO:0000313" key="9">
    <source>
        <dbReference type="EMBL" id="QNT69051.1"/>
    </source>
</evidence>
<reference evidence="9 10" key="1">
    <citation type="submission" date="2020-05" db="EMBL/GenBank/DDBJ databases">
        <title>Complete closed genome sequence of Defluviicoccus vanus.</title>
        <authorList>
            <person name="Bessarab I."/>
            <person name="Arumugam K."/>
            <person name="Maszenan A.M."/>
            <person name="Seviour R.J."/>
            <person name="Williams R.B."/>
        </authorList>
    </citation>
    <scope>NUCLEOTIDE SEQUENCE [LARGE SCALE GENOMIC DNA]</scope>
    <source>
        <strain evidence="9 10">Ben 114</strain>
    </source>
</reference>
<keyword evidence="7 8" id="KW-0472">Membrane</keyword>
<evidence type="ECO:0000256" key="3">
    <source>
        <dbReference type="ARBA" id="ARBA00022475"/>
    </source>
</evidence>
<dbReference type="GO" id="GO:0005886">
    <property type="term" value="C:plasma membrane"/>
    <property type="evidence" value="ECO:0007669"/>
    <property type="project" value="UniProtKB-SubCell"/>
</dbReference>
<proteinExistence type="inferred from homology"/>
<dbReference type="EMBL" id="CP053923">
    <property type="protein sequence ID" value="QNT69051.1"/>
    <property type="molecule type" value="Genomic_DNA"/>
</dbReference>
<organism evidence="9 10">
    <name type="scientific">Defluviicoccus vanus</name>
    <dbReference type="NCBI Taxonomy" id="111831"/>
    <lineage>
        <taxon>Bacteria</taxon>
        <taxon>Pseudomonadati</taxon>
        <taxon>Pseudomonadota</taxon>
        <taxon>Alphaproteobacteria</taxon>
        <taxon>Rhodospirillales</taxon>
        <taxon>Rhodospirillaceae</taxon>
        <taxon>Defluviicoccus</taxon>
    </lineage>
</organism>
<dbReference type="Proteomes" id="UP000516369">
    <property type="component" value="Chromosome"/>
</dbReference>
<dbReference type="KEGG" id="dvn:HQ394_06405"/>
<comment type="similarity">
    <text evidence="2">Belongs to the MreD family.</text>
</comment>
<protein>
    <submittedName>
        <fullName evidence="9">Rod shape-determining protein MreD</fullName>
    </submittedName>
</protein>
<evidence type="ECO:0000256" key="7">
    <source>
        <dbReference type="ARBA" id="ARBA00023136"/>
    </source>
</evidence>
<sequence>MKPTTWTRLDLFARQLFPFVMTLALVFVGTIPLHLPGQRVVAPSLSLIALFYWSLHRPDLMPATAAFLLGLFHDILSGAPLGTGASAYLCVHALVHWQRQFFHGKSFGILWLGFTVVATLAALFGWMLTSMLAGTIVDARAAALQTMATIGCFPLVVWVLWRCHLTVLRPS</sequence>
<evidence type="ECO:0000313" key="10">
    <source>
        <dbReference type="Proteomes" id="UP000516369"/>
    </source>
</evidence>
<keyword evidence="3" id="KW-1003">Cell membrane</keyword>
<feature type="transmembrane region" description="Helical" evidence="8">
    <location>
        <begin position="141"/>
        <end position="161"/>
    </location>
</feature>
<feature type="transmembrane region" description="Helical" evidence="8">
    <location>
        <begin position="75"/>
        <end position="95"/>
    </location>
</feature>
<keyword evidence="10" id="KW-1185">Reference proteome</keyword>
<gene>
    <name evidence="9" type="primary">mreD</name>
    <name evidence="9" type="ORF">HQ394_06405</name>
</gene>
<dbReference type="RefSeq" id="WP_190262563.1">
    <property type="nucleotide sequence ID" value="NZ_CP053923.1"/>
</dbReference>
<evidence type="ECO:0000256" key="4">
    <source>
        <dbReference type="ARBA" id="ARBA00022692"/>
    </source>
</evidence>
<dbReference type="InterPro" id="IPR007227">
    <property type="entry name" value="Cell_shape_determining_MreD"/>
</dbReference>
<dbReference type="GO" id="GO:0008360">
    <property type="term" value="P:regulation of cell shape"/>
    <property type="evidence" value="ECO:0007669"/>
    <property type="project" value="UniProtKB-KW"/>
</dbReference>
<name>A0A7H1N015_9PROT</name>
<evidence type="ECO:0000256" key="1">
    <source>
        <dbReference type="ARBA" id="ARBA00004651"/>
    </source>
</evidence>
<keyword evidence="4 8" id="KW-0812">Transmembrane</keyword>
<dbReference type="Pfam" id="PF04093">
    <property type="entry name" value="MreD"/>
    <property type="match status" value="1"/>
</dbReference>
<keyword evidence="6 8" id="KW-1133">Transmembrane helix</keyword>
<feature type="transmembrane region" description="Helical" evidence="8">
    <location>
        <begin position="12"/>
        <end position="33"/>
    </location>
</feature>
<evidence type="ECO:0000256" key="6">
    <source>
        <dbReference type="ARBA" id="ARBA00022989"/>
    </source>
</evidence>
<comment type="subcellular location">
    <subcellularLocation>
        <location evidence="1">Cell membrane</location>
        <topology evidence="1">Multi-pass membrane protein</topology>
    </subcellularLocation>
</comment>
<evidence type="ECO:0000256" key="5">
    <source>
        <dbReference type="ARBA" id="ARBA00022960"/>
    </source>
</evidence>
<dbReference type="AlphaFoldDB" id="A0A7H1N015"/>
<feature type="transmembrane region" description="Helical" evidence="8">
    <location>
        <begin position="107"/>
        <end position="129"/>
    </location>
</feature>
<evidence type="ECO:0000256" key="2">
    <source>
        <dbReference type="ARBA" id="ARBA00007776"/>
    </source>
</evidence>
<evidence type="ECO:0000256" key="8">
    <source>
        <dbReference type="SAM" id="Phobius"/>
    </source>
</evidence>